<name>A8RYV7_ENTBW</name>
<dbReference type="EMBL" id="ABCC02000039">
    <property type="protein sequence ID" value="EDP14698.1"/>
    <property type="molecule type" value="Genomic_DNA"/>
</dbReference>
<comment type="caution">
    <text evidence="1">The sequence shown here is derived from an EMBL/GenBank/DDBJ whole genome shotgun (WGS) entry which is preliminary data.</text>
</comment>
<organism evidence="1 2">
    <name type="scientific">Enterocloster bolteae (strain ATCC BAA-613 / DSM 15670 / CCUG 46953 / JCM 12243 / WAL 16351)</name>
    <name type="common">Clostridium bolteae</name>
    <dbReference type="NCBI Taxonomy" id="411902"/>
    <lineage>
        <taxon>Bacteria</taxon>
        <taxon>Bacillati</taxon>
        <taxon>Bacillota</taxon>
        <taxon>Clostridia</taxon>
        <taxon>Lachnospirales</taxon>
        <taxon>Lachnospiraceae</taxon>
        <taxon>Enterocloster</taxon>
    </lineage>
</organism>
<dbReference type="HOGENOM" id="CLU_3060109_0_0_9"/>
<sequence length="53" mass="6056">MTALAESKALRGKNPRQISGCLLWLPAFPAWDFSHFIPDTGFTYWHKPIISHT</sequence>
<dbReference type="Proteomes" id="UP000005396">
    <property type="component" value="Unassembled WGS sequence"/>
</dbReference>
<dbReference type="PaxDb" id="411902-CLOBOL_05241"/>
<reference evidence="1 2" key="2">
    <citation type="submission" date="2007-09" db="EMBL/GenBank/DDBJ databases">
        <title>Draft genome sequence of Clostridium bolteae (ATCC BAA-613).</title>
        <authorList>
            <person name="Sudarsanam P."/>
            <person name="Ley R."/>
            <person name="Guruge J."/>
            <person name="Turnbaugh P.J."/>
            <person name="Mahowald M."/>
            <person name="Liep D."/>
            <person name="Gordon J."/>
        </authorList>
    </citation>
    <scope>NUCLEOTIDE SEQUENCE [LARGE SCALE GENOMIC DNA]</scope>
    <source>
        <strain evidence="2">ATCC BAA-613 / DSM 15670 / CCUG 46953 / JCM 12243 / WAL 16351</strain>
    </source>
</reference>
<proteinExistence type="predicted"/>
<gene>
    <name evidence="1" type="ORF">CLOBOL_05241</name>
</gene>
<evidence type="ECO:0000313" key="1">
    <source>
        <dbReference type="EMBL" id="EDP14698.1"/>
    </source>
</evidence>
<evidence type="ECO:0000313" key="2">
    <source>
        <dbReference type="Proteomes" id="UP000005396"/>
    </source>
</evidence>
<reference evidence="1 2" key="1">
    <citation type="submission" date="2007-08" db="EMBL/GenBank/DDBJ databases">
        <authorList>
            <person name="Fulton L."/>
            <person name="Clifton S."/>
            <person name="Fulton B."/>
            <person name="Xu J."/>
            <person name="Minx P."/>
            <person name="Pepin K.H."/>
            <person name="Johnson M."/>
            <person name="Thiruvilangam P."/>
            <person name="Bhonagiri V."/>
            <person name="Nash W.E."/>
            <person name="Mardis E.R."/>
            <person name="Wilson R.K."/>
        </authorList>
    </citation>
    <scope>NUCLEOTIDE SEQUENCE [LARGE SCALE GENOMIC DNA]</scope>
    <source>
        <strain evidence="2">ATCC BAA-613 / DSM 15670 / CCUG 46953 / JCM 12243 / WAL 16351</strain>
    </source>
</reference>
<dbReference type="AlphaFoldDB" id="A8RYV7"/>
<protein>
    <submittedName>
        <fullName evidence="1">Uncharacterized protein</fullName>
    </submittedName>
</protein>
<accession>A8RYV7</accession>